<evidence type="ECO:0000313" key="12">
    <source>
        <dbReference type="EMBL" id="ORZ13731.1"/>
    </source>
</evidence>
<dbReference type="GO" id="GO:0043001">
    <property type="term" value="P:Golgi to plasma membrane protein transport"/>
    <property type="evidence" value="ECO:0007669"/>
    <property type="project" value="TreeGrafter"/>
</dbReference>
<keyword evidence="8" id="KW-0342">GTP-binding</keyword>
<evidence type="ECO:0000256" key="6">
    <source>
        <dbReference type="ARBA" id="ARBA00022824"/>
    </source>
</evidence>
<reference evidence="12 13" key="1">
    <citation type="submission" date="2016-07" db="EMBL/GenBank/DDBJ databases">
        <title>Pervasive Adenine N6-methylation of Active Genes in Fungi.</title>
        <authorList>
            <consortium name="DOE Joint Genome Institute"/>
            <person name="Mondo S.J."/>
            <person name="Dannebaum R.O."/>
            <person name="Kuo R.C."/>
            <person name="Labutti K."/>
            <person name="Haridas S."/>
            <person name="Kuo A."/>
            <person name="Salamov A."/>
            <person name="Ahrendt S.R."/>
            <person name="Lipzen A."/>
            <person name="Sullivan W."/>
            <person name="Andreopoulos W.B."/>
            <person name="Clum A."/>
            <person name="Lindquist E."/>
            <person name="Daum C."/>
            <person name="Ramamoorthy G.K."/>
            <person name="Gryganskyi A."/>
            <person name="Culley D."/>
            <person name="Magnuson J.K."/>
            <person name="James T.Y."/>
            <person name="O'Malley M.A."/>
            <person name="Stajich J.E."/>
            <person name="Spatafora J.W."/>
            <person name="Visel A."/>
            <person name="Grigoriev I.V."/>
        </authorList>
    </citation>
    <scope>NUCLEOTIDE SEQUENCE [LARGE SCALE GENOMIC DNA]</scope>
    <source>
        <strain evidence="12 13">NRRL 1336</strain>
    </source>
</reference>
<evidence type="ECO:0000256" key="1">
    <source>
        <dbReference type="ARBA" id="ARBA00004389"/>
    </source>
</evidence>
<comment type="similarity">
    <text evidence="2">Belongs to the SRP receptor beta subunit family.</text>
</comment>
<organism evidence="12 13">
    <name type="scientific">Absidia repens</name>
    <dbReference type="NCBI Taxonomy" id="90262"/>
    <lineage>
        <taxon>Eukaryota</taxon>
        <taxon>Fungi</taxon>
        <taxon>Fungi incertae sedis</taxon>
        <taxon>Mucoromycota</taxon>
        <taxon>Mucoromycotina</taxon>
        <taxon>Mucoromycetes</taxon>
        <taxon>Mucorales</taxon>
        <taxon>Cunninghamellaceae</taxon>
        <taxon>Absidia</taxon>
    </lineage>
</organism>
<dbReference type="InterPro" id="IPR019009">
    <property type="entry name" value="SRP_receptor_beta_su"/>
</dbReference>
<evidence type="ECO:0000256" key="3">
    <source>
        <dbReference type="ARBA" id="ARBA00020256"/>
    </source>
</evidence>
<dbReference type="GO" id="GO:0005525">
    <property type="term" value="F:GTP binding"/>
    <property type="evidence" value="ECO:0007669"/>
    <property type="project" value="UniProtKB-KW"/>
</dbReference>
<keyword evidence="4 11" id="KW-0812">Transmembrane</keyword>
<accession>A0A1X2ICF5</accession>
<dbReference type="Gene3D" id="3.40.50.300">
    <property type="entry name" value="P-loop containing nucleotide triphosphate hydrolases"/>
    <property type="match status" value="1"/>
</dbReference>
<evidence type="ECO:0000256" key="4">
    <source>
        <dbReference type="ARBA" id="ARBA00022692"/>
    </source>
</evidence>
<dbReference type="GO" id="GO:0003924">
    <property type="term" value="F:GTPase activity"/>
    <property type="evidence" value="ECO:0007669"/>
    <property type="project" value="TreeGrafter"/>
</dbReference>
<evidence type="ECO:0000256" key="2">
    <source>
        <dbReference type="ARBA" id="ARBA00005619"/>
    </source>
</evidence>
<evidence type="ECO:0000256" key="9">
    <source>
        <dbReference type="ARBA" id="ARBA00023136"/>
    </source>
</evidence>
<evidence type="ECO:0000313" key="13">
    <source>
        <dbReference type="Proteomes" id="UP000193560"/>
    </source>
</evidence>
<keyword evidence="7 11" id="KW-1133">Transmembrane helix</keyword>
<dbReference type="EMBL" id="MCGE01000016">
    <property type="protein sequence ID" value="ORZ13731.1"/>
    <property type="molecule type" value="Genomic_DNA"/>
</dbReference>
<dbReference type="GO" id="GO:0005789">
    <property type="term" value="C:endoplasmic reticulum membrane"/>
    <property type="evidence" value="ECO:0007669"/>
    <property type="project" value="UniProtKB-SubCell"/>
</dbReference>
<keyword evidence="13" id="KW-1185">Reference proteome</keyword>
<dbReference type="PANTHER" id="PTHR45909:SF1">
    <property type="entry name" value="ADP-RIBOSYLATION FACTOR-RELATED PROTEIN 1"/>
    <property type="match status" value="1"/>
</dbReference>
<dbReference type="Pfam" id="PF09439">
    <property type="entry name" value="SRPRB"/>
    <property type="match status" value="1"/>
</dbReference>
<dbReference type="SUPFAM" id="SSF52540">
    <property type="entry name" value="P-loop containing nucleoside triphosphate hydrolases"/>
    <property type="match status" value="1"/>
</dbReference>
<dbReference type="OrthoDB" id="41266at2759"/>
<keyword evidence="9 11" id="KW-0472">Membrane</keyword>
<dbReference type="PANTHER" id="PTHR45909">
    <property type="entry name" value="ADP-RIBOSYLATION FACTOR-RELATED PROTEIN 1"/>
    <property type="match status" value="1"/>
</dbReference>
<evidence type="ECO:0000256" key="8">
    <source>
        <dbReference type="ARBA" id="ARBA00023134"/>
    </source>
</evidence>
<dbReference type="SMART" id="SM00177">
    <property type="entry name" value="ARF"/>
    <property type="match status" value="1"/>
</dbReference>
<proteinExistence type="inferred from homology"/>
<comment type="subcellular location">
    <subcellularLocation>
        <location evidence="1">Endoplasmic reticulum membrane</location>
        <topology evidence="1">Single-pass membrane protein</topology>
    </subcellularLocation>
</comment>
<dbReference type="InterPro" id="IPR024156">
    <property type="entry name" value="Small_GTPase_ARF"/>
</dbReference>
<dbReference type="GO" id="GO:0006886">
    <property type="term" value="P:intracellular protein transport"/>
    <property type="evidence" value="ECO:0007669"/>
    <property type="project" value="TreeGrafter"/>
</dbReference>
<dbReference type="AlphaFoldDB" id="A0A1X2ICF5"/>
<gene>
    <name evidence="12" type="ORF">BCR42DRAFT_418953</name>
</gene>
<evidence type="ECO:0000256" key="10">
    <source>
        <dbReference type="ARBA" id="ARBA00023170"/>
    </source>
</evidence>
<evidence type="ECO:0000256" key="7">
    <source>
        <dbReference type="ARBA" id="ARBA00022989"/>
    </source>
</evidence>
<evidence type="ECO:0000256" key="5">
    <source>
        <dbReference type="ARBA" id="ARBA00022741"/>
    </source>
</evidence>
<keyword evidence="6" id="KW-0256">Endoplasmic reticulum</keyword>
<dbReference type="InterPro" id="IPR027417">
    <property type="entry name" value="P-loop_NTPase"/>
</dbReference>
<comment type="caution">
    <text evidence="12">The sequence shown here is derived from an EMBL/GenBank/DDBJ whole genome shotgun (WGS) entry which is preliminary data.</text>
</comment>
<name>A0A1X2ICF5_9FUNG</name>
<keyword evidence="5" id="KW-0547">Nucleotide-binding</keyword>
<protein>
    <recommendedName>
        <fullName evidence="3">Signal recognition particle receptor subunit beta</fullName>
    </recommendedName>
</protein>
<keyword evidence="10 12" id="KW-0675">Receptor</keyword>
<evidence type="ECO:0000256" key="11">
    <source>
        <dbReference type="SAM" id="Phobius"/>
    </source>
</evidence>
<feature type="transmembrane region" description="Helical" evidence="11">
    <location>
        <begin position="6"/>
        <end position="29"/>
    </location>
</feature>
<dbReference type="GO" id="GO:0005794">
    <property type="term" value="C:Golgi apparatus"/>
    <property type="evidence" value="ECO:0007669"/>
    <property type="project" value="TreeGrafter"/>
</dbReference>
<dbReference type="Proteomes" id="UP000193560">
    <property type="component" value="Unassembled WGS sequence"/>
</dbReference>
<dbReference type="GO" id="GO:0034067">
    <property type="term" value="P:protein localization to Golgi apparatus"/>
    <property type="evidence" value="ECO:0007669"/>
    <property type="project" value="TreeGrafter"/>
</dbReference>
<dbReference type="STRING" id="90262.A0A1X2ICF5"/>
<sequence>MVAFDQPIVIAGLVLSLVAVIIFVVLSAVGKKQSRNTILLLGVNDAGKTSLYTLLRYGKVASTVTSMKENEGTWNVENKIMELVDIPGHARVRYRYTDFLPVSRCILFVIDSTTISRQVRPVAEYLYQLLAQHTVQTQRTPILIVCNKSDMITALPVSKIQPLLESEINRLRSTRTAAVEKQASETDEQEAFLGYEGEDFKFEHLDNNVEFEQCSVVQNDIDKVTQWVVSV</sequence>
<dbReference type="CDD" id="cd04105">
    <property type="entry name" value="SR_beta"/>
    <property type="match status" value="1"/>
</dbReference>